<dbReference type="AlphaFoldDB" id="A0A3S3L5F4"/>
<protein>
    <submittedName>
        <fullName evidence="1">Uncharacterized protein</fullName>
    </submittedName>
</protein>
<organism evidence="1 2">
    <name type="scientific">Microbacterium enclense</name>
    <dbReference type="NCBI Taxonomy" id="993073"/>
    <lineage>
        <taxon>Bacteria</taxon>
        <taxon>Bacillati</taxon>
        <taxon>Actinomycetota</taxon>
        <taxon>Actinomycetes</taxon>
        <taxon>Micrococcales</taxon>
        <taxon>Microbacteriaceae</taxon>
        <taxon>Microbacterium</taxon>
    </lineage>
</organism>
<proteinExistence type="predicted"/>
<dbReference type="EMBL" id="RBZY01000062">
    <property type="protein sequence ID" value="RWR16195.1"/>
    <property type="molecule type" value="Genomic_DNA"/>
</dbReference>
<name>A0A3S3L5F4_9MICO</name>
<comment type="caution">
    <text evidence="1">The sequence shown here is derived from an EMBL/GenBank/DDBJ whole genome shotgun (WGS) entry which is preliminary data.</text>
</comment>
<reference evidence="1 2" key="1">
    <citation type="journal article" date="2018" name="Front. Microbiol.">
        <title>Novel Insights Into Bacterial Dimethylsulfoniopropionate Catabolism in the East China Sea.</title>
        <authorList>
            <person name="Liu J."/>
            <person name="Liu J."/>
            <person name="Zhang S.H."/>
            <person name="Liang J."/>
            <person name="Lin H."/>
            <person name="Song D."/>
            <person name="Yang G.P."/>
            <person name="Todd J.D."/>
            <person name="Zhang X.H."/>
        </authorList>
    </citation>
    <scope>NUCLEOTIDE SEQUENCE [LARGE SCALE GENOMIC DNA]</scope>
    <source>
        <strain evidence="1 2">ZYFD042</strain>
    </source>
</reference>
<sequence>MCLSHQRWHLHGRDIDLQNHSSYGKAERWLSGRLWNRGISLHTGELQLSCRLLQTALRDAPDAAPHRRAVEFGVDVLSDVDDALLCAYPEAVALTGLLVDAEFLRFLLGPRYRVESQVEIMQAAVAGVLRSSGGRALQLLSGEIVRRSRRAVMIAYGARKNARVKTVRCGLEKALFASARTNRACLLRHLDTVRMPALEVQPGWGATRTRSLNNAVLRPDDLDELVARLMA</sequence>
<evidence type="ECO:0000313" key="1">
    <source>
        <dbReference type="EMBL" id="RWR16195.1"/>
    </source>
</evidence>
<accession>A0A3S3L5F4</accession>
<evidence type="ECO:0000313" key="2">
    <source>
        <dbReference type="Proteomes" id="UP000285970"/>
    </source>
</evidence>
<gene>
    <name evidence="1" type="ORF">D8Y23_14005</name>
</gene>
<dbReference type="Proteomes" id="UP000285970">
    <property type="component" value="Unassembled WGS sequence"/>
</dbReference>